<dbReference type="PANTHER" id="PTHR11117">
    <property type="entry name" value="SUCCINYL-COA LIGASE SUBUNIT ALPHA"/>
    <property type="match status" value="1"/>
</dbReference>
<dbReference type="GO" id="GO:0009361">
    <property type="term" value="C:succinate-CoA ligase complex (ADP-forming)"/>
    <property type="evidence" value="ECO:0007669"/>
    <property type="project" value="TreeGrafter"/>
</dbReference>
<reference evidence="2" key="1">
    <citation type="submission" date="2020-07" db="EMBL/GenBank/DDBJ databases">
        <title>Huge and variable diversity of episymbiotic CPR bacteria and DPANN archaea in groundwater ecosystems.</title>
        <authorList>
            <person name="He C.Y."/>
            <person name="Keren R."/>
            <person name="Whittaker M."/>
            <person name="Farag I.F."/>
            <person name="Doudna J."/>
            <person name="Cate J.H.D."/>
            <person name="Banfield J.F."/>
        </authorList>
    </citation>
    <scope>NUCLEOTIDE SEQUENCE</scope>
    <source>
        <strain evidence="2">NC_groundwater_763_Ag_S-0.2um_68_21</strain>
    </source>
</reference>
<gene>
    <name evidence="2" type="primary">fdrA</name>
    <name evidence="2" type="ORF">HYZ11_18410</name>
</gene>
<dbReference type="InterPro" id="IPR005811">
    <property type="entry name" value="SUCC_ACL_C"/>
</dbReference>
<comment type="caution">
    <text evidence="2">The sequence shown here is derived from an EMBL/GenBank/DDBJ whole genome shotgun (WGS) entry which is preliminary data.</text>
</comment>
<dbReference type="NCBIfam" id="NF004760">
    <property type="entry name" value="PRK06091.1"/>
    <property type="match status" value="1"/>
</dbReference>
<organism evidence="2 3">
    <name type="scientific">Tectimicrobiota bacterium</name>
    <dbReference type="NCBI Taxonomy" id="2528274"/>
    <lineage>
        <taxon>Bacteria</taxon>
        <taxon>Pseudomonadati</taxon>
        <taxon>Nitrospinota/Tectimicrobiota group</taxon>
        <taxon>Candidatus Tectimicrobiota</taxon>
    </lineage>
</organism>
<dbReference type="GO" id="GO:0005829">
    <property type="term" value="C:cytosol"/>
    <property type="evidence" value="ECO:0007669"/>
    <property type="project" value="TreeGrafter"/>
</dbReference>
<dbReference type="Gene3D" id="3.40.50.720">
    <property type="entry name" value="NAD(P)-binding Rossmann-like Domain"/>
    <property type="match status" value="1"/>
</dbReference>
<sequence>MALRSIVLPSFYQDSVALMRVAQALRGGEGVREAAALMGTPSNHGILAQAGLASVVIEKAGPNDLILAVLADSGSIAEEALAEAQELLFRRRAPAVPGTAASPRSLDAALRLLPGANLAAISVPGPFAKREAMRALRSGLNVFLFSDNVPVEAEVELKREALARGLLCMGPDCGTAYLNGTPVGFANVVPRGRVGIVAASGTGLQAVACRLAGLGEGISHGIGVGGRDLTARVGGAMTFLVLDLLKRDPRTEIIVLISKPPEAEVLAPLERALAEMGKPAVVCCLGAKPPAKSTARWVETLEDAAQAAAALLKRAPWAPRPFSDPEDVRSRLARLQGGARLGSLLGLYTGGTLAHEAHLLLEPLLGRIPYNEERGDSPHRIVDLGDDAYTVGKPHPMLDPGARAEWVRRAGGAGEAGVLLLDLVLGKAAHADPAKALSEAVRAARADAAKGGRVLHAVASVVGTERDPQGMAGQIRRLEEAGVEVLPSNAEACRLLALLLKPGLAGRMPEEAS</sequence>
<name>A0A932I1G3_UNCTE</name>
<evidence type="ECO:0000313" key="2">
    <source>
        <dbReference type="EMBL" id="MBI3129586.1"/>
    </source>
</evidence>
<dbReference type="SUPFAM" id="SSF52210">
    <property type="entry name" value="Succinyl-CoA synthetase domains"/>
    <property type="match status" value="2"/>
</dbReference>
<dbReference type="AlphaFoldDB" id="A0A932I1G3"/>
<dbReference type="EMBL" id="JACPUR010000041">
    <property type="protein sequence ID" value="MBI3129586.1"/>
    <property type="molecule type" value="Genomic_DNA"/>
</dbReference>
<dbReference type="GO" id="GO:0004775">
    <property type="term" value="F:succinate-CoA ligase (ADP-forming) activity"/>
    <property type="evidence" value="ECO:0007669"/>
    <property type="project" value="TreeGrafter"/>
</dbReference>
<feature type="domain" description="ATP-citrate synthase/succinyl-CoA ligase C-terminal" evidence="1">
    <location>
        <begin position="347"/>
        <end position="495"/>
    </location>
</feature>
<dbReference type="Proteomes" id="UP000782312">
    <property type="component" value="Unassembled WGS sequence"/>
</dbReference>
<evidence type="ECO:0000313" key="3">
    <source>
        <dbReference type="Proteomes" id="UP000782312"/>
    </source>
</evidence>
<proteinExistence type="predicted"/>
<dbReference type="Gene3D" id="3.40.50.261">
    <property type="entry name" value="Succinyl-CoA synthetase domains"/>
    <property type="match status" value="2"/>
</dbReference>
<dbReference type="Pfam" id="PF00549">
    <property type="entry name" value="Ligase_CoA"/>
    <property type="match status" value="1"/>
</dbReference>
<accession>A0A932I1G3</accession>
<evidence type="ECO:0000259" key="1">
    <source>
        <dbReference type="Pfam" id="PF00549"/>
    </source>
</evidence>
<dbReference type="GO" id="GO:0006099">
    <property type="term" value="P:tricarboxylic acid cycle"/>
    <property type="evidence" value="ECO:0007669"/>
    <property type="project" value="TreeGrafter"/>
</dbReference>
<dbReference type="PANTHER" id="PTHR11117:SF24">
    <property type="entry name" value="PROTEIN FDRA"/>
    <property type="match status" value="1"/>
</dbReference>
<dbReference type="InterPro" id="IPR016102">
    <property type="entry name" value="Succinyl-CoA_synth-like"/>
</dbReference>
<dbReference type="GO" id="GO:0004776">
    <property type="term" value="F:succinate-CoA ligase (GDP-forming) activity"/>
    <property type="evidence" value="ECO:0007669"/>
    <property type="project" value="TreeGrafter"/>
</dbReference>
<protein>
    <submittedName>
        <fullName evidence="2">Acyl-CoA synthetase FdrA</fullName>
    </submittedName>
</protein>